<evidence type="ECO:0000313" key="2">
    <source>
        <dbReference type="EMBL" id="KKN95770.1"/>
    </source>
</evidence>
<dbReference type="AlphaFoldDB" id="A0A0F9URP6"/>
<evidence type="ECO:0000256" key="1">
    <source>
        <dbReference type="SAM" id="Phobius"/>
    </source>
</evidence>
<keyword evidence="1" id="KW-0812">Transmembrane</keyword>
<gene>
    <name evidence="2" type="ORF">LCGC14_0176390</name>
</gene>
<keyword evidence="1" id="KW-1133">Transmembrane helix</keyword>
<proteinExistence type="predicted"/>
<comment type="caution">
    <text evidence="2">The sequence shown here is derived from an EMBL/GenBank/DDBJ whole genome shotgun (WGS) entry which is preliminary data.</text>
</comment>
<accession>A0A0F9URP6</accession>
<keyword evidence="1" id="KW-0472">Membrane</keyword>
<sequence>MGLNFYPHVLFYMLTMVVILLLLKPIITIRQKSKLVTNFVILSKQDEIIEQQPYLSKMDTYGRRWLQLEKNKWVVMPDKLKIKFKYVFHLSVEGIEILIKMIKESDWVALKKQIDNQTPHRKVKDEHKFK</sequence>
<dbReference type="EMBL" id="LAZR01000069">
    <property type="protein sequence ID" value="KKN95770.1"/>
    <property type="molecule type" value="Genomic_DNA"/>
</dbReference>
<name>A0A0F9URP6_9ZZZZ</name>
<feature type="transmembrane region" description="Helical" evidence="1">
    <location>
        <begin position="6"/>
        <end position="23"/>
    </location>
</feature>
<protein>
    <submittedName>
        <fullName evidence="2">Uncharacterized protein</fullName>
    </submittedName>
</protein>
<organism evidence="2">
    <name type="scientific">marine sediment metagenome</name>
    <dbReference type="NCBI Taxonomy" id="412755"/>
    <lineage>
        <taxon>unclassified sequences</taxon>
        <taxon>metagenomes</taxon>
        <taxon>ecological metagenomes</taxon>
    </lineage>
</organism>
<reference evidence="2" key="1">
    <citation type="journal article" date="2015" name="Nature">
        <title>Complex archaea that bridge the gap between prokaryotes and eukaryotes.</title>
        <authorList>
            <person name="Spang A."/>
            <person name="Saw J.H."/>
            <person name="Jorgensen S.L."/>
            <person name="Zaremba-Niedzwiedzka K."/>
            <person name="Martijn J."/>
            <person name="Lind A.E."/>
            <person name="van Eijk R."/>
            <person name="Schleper C."/>
            <person name="Guy L."/>
            <person name="Ettema T.J."/>
        </authorList>
    </citation>
    <scope>NUCLEOTIDE SEQUENCE</scope>
</reference>